<accession>A0A561UCZ2</accession>
<dbReference type="EMBL" id="VIWT01000001">
    <property type="protein sequence ID" value="TWF97221.1"/>
    <property type="molecule type" value="Genomic_DNA"/>
</dbReference>
<reference evidence="2 3" key="1">
    <citation type="submission" date="2019-06" db="EMBL/GenBank/DDBJ databases">
        <title>Sequencing the genomes of 1000 actinobacteria strains.</title>
        <authorList>
            <person name="Klenk H.-P."/>
        </authorList>
    </citation>
    <scope>NUCLEOTIDE SEQUENCE [LARGE SCALE GENOMIC DNA]</scope>
    <source>
        <strain evidence="2 3">DSM 44826</strain>
    </source>
</reference>
<gene>
    <name evidence="2" type="ORF">FHX73_111001</name>
</gene>
<sequence length="358" mass="36554">MTGGEDGGAVAVVHRAGPGADGPDYAPDQWPEPLGPARPLDPLGTVLIPAAVRAVVAPRPTAPAPAAPAAPATAPRPDPSIGLAAELELNADRLVRRRLPRGRRLAAAAERLTRGGDRERDQGRLVERIRTPLRQAHRIAVLGSAPGTGRTVTTTLLGDLLATHRPDRVIALALDAGTAPPGLPAAPSHQDFRRFTGLRPSGLEQLAGGPGDEADHLRLLDAAASQYPVVLTDAGGAAPAVRAALARADQLVLCTDASVRGAAGTDALLGWLAGEGFGALAASAVLVVSPVRDQQRELPAQELSGHFGARCRAVVTVPQDAHLAAGGDPAPDRLRGRTRTAFTELAALLGDAMAGAAG</sequence>
<dbReference type="OrthoDB" id="3204399at2"/>
<dbReference type="GO" id="GO:0009898">
    <property type="term" value="C:cytoplasmic side of plasma membrane"/>
    <property type="evidence" value="ECO:0007669"/>
    <property type="project" value="TreeGrafter"/>
</dbReference>
<dbReference type="GO" id="GO:0016887">
    <property type="term" value="F:ATP hydrolysis activity"/>
    <property type="evidence" value="ECO:0007669"/>
    <property type="project" value="TreeGrafter"/>
</dbReference>
<organism evidence="2 3">
    <name type="scientific">Kitasatospora viridis</name>
    <dbReference type="NCBI Taxonomy" id="281105"/>
    <lineage>
        <taxon>Bacteria</taxon>
        <taxon>Bacillati</taxon>
        <taxon>Actinomycetota</taxon>
        <taxon>Actinomycetes</taxon>
        <taxon>Kitasatosporales</taxon>
        <taxon>Streptomycetaceae</taxon>
        <taxon>Kitasatospora</taxon>
    </lineage>
</organism>
<protein>
    <submittedName>
        <fullName evidence="2">MinD-like ATPase involved in chromosome partitioning or flagellar assembly</fullName>
    </submittedName>
</protein>
<dbReference type="GO" id="GO:0005829">
    <property type="term" value="C:cytosol"/>
    <property type="evidence" value="ECO:0007669"/>
    <property type="project" value="TreeGrafter"/>
</dbReference>
<dbReference type="AlphaFoldDB" id="A0A561UCZ2"/>
<dbReference type="InterPro" id="IPR050625">
    <property type="entry name" value="ParA/MinD_ATPase"/>
</dbReference>
<comment type="caution">
    <text evidence="2">The sequence shown here is derived from an EMBL/GenBank/DDBJ whole genome shotgun (WGS) entry which is preliminary data.</text>
</comment>
<keyword evidence="2" id="KW-0966">Cell projection</keyword>
<evidence type="ECO:0000256" key="1">
    <source>
        <dbReference type="SAM" id="MobiDB-lite"/>
    </source>
</evidence>
<keyword evidence="2" id="KW-0282">Flagellum</keyword>
<keyword evidence="3" id="KW-1185">Reference proteome</keyword>
<dbReference type="SUPFAM" id="SSF52540">
    <property type="entry name" value="P-loop containing nucleoside triphosphate hydrolases"/>
    <property type="match status" value="1"/>
</dbReference>
<evidence type="ECO:0000313" key="3">
    <source>
        <dbReference type="Proteomes" id="UP000317940"/>
    </source>
</evidence>
<dbReference type="PANTHER" id="PTHR43384">
    <property type="entry name" value="SEPTUM SITE-DETERMINING PROTEIN MIND HOMOLOG, CHLOROPLASTIC-RELATED"/>
    <property type="match status" value="1"/>
</dbReference>
<feature type="region of interest" description="Disordered" evidence="1">
    <location>
        <begin position="1"/>
        <end position="38"/>
    </location>
</feature>
<dbReference type="InterPro" id="IPR027417">
    <property type="entry name" value="P-loop_NTPase"/>
</dbReference>
<dbReference type="PANTHER" id="PTHR43384:SF14">
    <property type="entry name" value="ESX-1 SECRETION-ASSOCIATED PROTEIN ESPI"/>
    <property type="match status" value="1"/>
</dbReference>
<dbReference type="GO" id="GO:0051782">
    <property type="term" value="P:negative regulation of cell division"/>
    <property type="evidence" value="ECO:0007669"/>
    <property type="project" value="TreeGrafter"/>
</dbReference>
<proteinExistence type="predicted"/>
<evidence type="ECO:0000313" key="2">
    <source>
        <dbReference type="EMBL" id="TWF97221.1"/>
    </source>
</evidence>
<dbReference type="Proteomes" id="UP000317940">
    <property type="component" value="Unassembled WGS sequence"/>
</dbReference>
<dbReference type="RefSeq" id="WP_145903566.1">
    <property type="nucleotide sequence ID" value="NZ_BAAAMZ010000037.1"/>
</dbReference>
<dbReference type="GO" id="GO:0005524">
    <property type="term" value="F:ATP binding"/>
    <property type="evidence" value="ECO:0007669"/>
    <property type="project" value="TreeGrafter"/>
</dbReference>
<dbReference type="Gene3D" id="3.40.50.300">
    <property type="entry name" value="P-loop containing nucleotide triphosphate hydrolases"/>
    <property type="match status" value="1"/>
</dbReference>
<name>A0A561UCZ2_9ACTN</name>
<keyword evidence="2" id="KW-0969">Cilium</keyword>